<accession>A0A1Y6C198</accession>
<dbReference type="RefSeq" id="WP_085277087.1">
    <property type="nucleotide sequence ID" value="NZ_FXAG01000017.1"/>
</dbReference>
<dbReference type="Pfam" id="PF07254">
    <property type="entry name" value="Cpta_toxin"/>
    <property type="match status" value="1"/>
</dbReference>
<proteinExistence type="predicted"/>
<keyword evidence="1" id="KW-0472">Membrane</keyword>
<evidence type="ECO:0000256" key="1">
    <source>
        <dbReference type="SAM" id="Phobius"/>
    </source>
</evidence>
<organism evidence="2 3">
    <name type="scientific">Pseudogulbenkiania subflava DSM 22618</name>
    <dbReference type="NCBI Taxonomy" id="1123014"/>
    <lineage>
        <taxon>Bacteria</taxon>
        <taxon>Pseudomonadati</taxon>
        <taxon>Pseudomonadota</taxon>
        <taxon>Betaproteobacteria</taxon>
        <taxon>Neisseriales</taxon>
        <taxon>Chromobacteriaceae</taxon>
        <taxon>Pseudogulbenkiania</taxon>
    </lineage>
</organism>
<evidence type="ECO:0000313" key="3">
    <source>
        <dbReference type="Proteomes" id="UP000192920"/>
    </source>
</evidence>
<keyword evidence="1" id="KW-0812">Transmembrane</keyword>
<keyword evidence="3" id="KW-1185">Reference proteome</keyword>
<gene>
    <name evidence="2" type="ORF">SAMN02745746_02956</name>
</gene>
<protein>
    <submittedName>
        <fullName evidence="2">Toxin CptA</fullName>
    </submittedName>
</protein>
<name>A0A1Y6C198_9NEIS</name>
<sequence length="155" mass="17422">MTARQRAVPPFAVELGPSRIWLALLIGSALALAAASLYYLPLAMAAWLLLPLPAVLWHGLRHDGWWPSRQRIGRLEVSPQGQLVAWFGPFAVPADIERDTVITPWLVVVNLRLEGHRRSLVLWPDSAARESLRALRVYLRWFHAPEPDSAPNLNT</sequence>
<evidence type="ECO:0000313" key="2">
    <source>
        <dbReference type="EMBL" id="SMF38992.1"/>
    </source>
</evidence>
<dbReference type="Proteomes" id="UP000192920">
    <property type="component" value="Unassembled WGS sequence"/>
</dbReference>
<dbReference type="InterPro" id="IPR009883">
    <property type="entry name" value="YgfX"/>
</dbReference>
<dbReference type="EMBL" id="FXAG01000017">
    <property type="protein sequence ID" value="SMF38992.1"/>
    <property type="molecule type" value="Genomic_DNA"/>
</dbReference>
<feature type="transmembrane region" description="Helical" evidence="1">
    <location>
        <begin position="20"/>
        <end position="38"/>
    </location>
</feature>
<keyword evidence="1" id="KW-1133">Transmembrane helix</keyword>
<dbReference type="AlphaFoldDB" id="A0A1Y6C198"/>
<dbReference type="STRING" id="1123014.SAMN02745746_02956"/>
<reference evidence="3" key="1">
    <citation type="submission" date="2017-04" db="EMBL/GenBank/DDBJ databases">
        <authorList>
            <person name="Varghese N."/>
            <person name="Submissions S."/>
        </authorList>
    </citation>
    <scope>NUCLEOTIDE SEQUENCE [LARGE SCALE GENOMIC DNA]</scope>
    <source>
        <strain evidence="3">DSM 22618</strain>
    </source>
</reference>